<feature type="coiled-coil region" evidence="1">
    <location>
        <begin position="994"/>
        <end position="1104"/>
    </location>
</feature>
<feature type="coiled-coil region" evidence="1">
    <location>
        <begin position="694"/>
        <end position="768"/>
    </location>
</feature>
<feature type="region of interest" description="Disordered" evidence="2">
    <location>
        <begin position="94"/>
        <end position="128"/>
    </location>
</feature>
<organism evidence="3 4">
    <name type="scientific">Aphanomyces euteiches</name>
    <dbReference type="NCBI Taxonomy" id="100861"/>
    <lineage>
        <taxon>Eukaryota</taxon>
        <taxon>Sar</taxon>
        <taxon>Stramenopiles</taxon>
        <taxon>Oomycota</taxon>
        <taxon>Saprolegniomycetes</taxon>
        <taxon>Saprolegniales</taxon>
        <taxon>Verrucalvaceae</taxon>
        <taxon>Aphanomyces</taxon>
    </lineage>
</organism>
<feature type="coiled-coil region" evidence="1">
    <location>
        <begin position="499"/>
        <end position="526"/>
    </location>
</feature>
<evidence type="ECO:0000256" key="2">
    <source>
        <dbReference type="SAM" id="MobiDB-lite"/>
    </source>
</evidence>
<keyword evidence="1" id="KW-0175">Coiled coil</keyword>
<feature type="coiled-coil region" evidence="1">
    <location>
        <begin position="1249"/>
        <end position="1290"/>
    </location>
</feature>
<name>A0A6G0WWT3_9STRA</name>
<gene>
    <name evidence="3" type="ORF">Ae201684_010889</name>
</gene>
<dbReference type="EMBL" id="VJMJ01000138">
    <property type="protein sequence ID" value="KAF0731937.1"/>
    <property type="molecule type" value="Genomic_DNA"/>
</dbReference>
<dbReference type="VEuPathDB" id="FungiDB:AeMF1_018454"/>
<reference evidence="3 4" key="1">
    <citation type="submission" date="2019-07" db="EMBL/GenBank/DDBJ databases">
        <title>Genomics analysis of Aphanomyces spp. identifies a new class of oomycete effector associated with host adaptation.</title>
        <authorList>
            <person name="Gaulin E."/>
        </authorList>
    </citation>
    <scope>NUCLEOTIDE SEQUENCE [LARGE SCALE GENOMIC DNA]</scope>
    <source>
        <strain evidence="3 4">ATCC 201684</strain>
    </source>
</reference>
<protein>
    <submittedName>
        <fullName evidence="3">Uncharacterized protein</fullName>
    </submittedName>
</protein>
<feature type="coiled-coil region" evidence="1">
    <location>
        <begin position="844"/>
        <end position="871"/>
    </location>
</feature>
<feature type="region of interest" description="Disordered" evidence="2">
    <location>
        <begin position="35"/>
        <end position="60"/>
    </location>
</feature>
<accession>A0A6G0WWT3</accession>
<sequence length="1342" mass="153004">MGDKKPSSVLTDDWESDLAAIIEKTNQNLNLLRKIGEKRDEPRQASSLLPRTRSSHSVVAKFDSERSADASINKWKKVLDDSTTMKRHIATKILDSHKSKKETSRAWDATTNQDDPKEPPKQSTSSFQPLLSLDEIKKSVEVEIKSHAKATEKLVADLRLDLQQLVTDCASTAKKSDEAHTKIQATLNRFDALESEANKLVETMPRVEMSTGALLKWRGSVESDIREMSSKIDASAAIQEKFVVLERQFGQLDTKLQKIHGIEAHLDALTKRIQTLETTTARNAESITIAHTVDIAVAKAIQDFEERQVKRIDAVTELHESKLKSFLKTIQNQREHHERAVQFALESGFGDVHSEIEALQKRLDTRVDESRDSMEPRVTNLSKRVTALEATAIEKKPGSQDEEQLLKLRKLIESYVPREELGALVLNEINAHPITAACRRLESTFVKIQQDTDRKHHDLNGLAQNTSEDVARLRNDVAALHLGVQKTGYLETQMLRSKLIQCSAELEKLRQVRQEMNIQFERLEKDRDTQVARLTNHVRETEAKREKEVAVLTAALQEKTVEIALSTGKLQSLQDVWKRDLAVLQSTKERMHEARQQTSEMRAKLQRCQHDMTRQRIEATHLQESHHMLTQEWMSAKHEAKLAREALNRALAEKKQSRIAYLDDSIARLRSTSSTDKISQKIPSHNAESLICEISSLHSDLDTVRDEMKRVEAAKLALEAELRASFQIQLDLKEASHASVLRARQASLDEAVRKLKDCERNENEVMDEIYRLSKIFKANSFVSNNVSATTALRALHEVVSEWQAGQEDREVLNRLRASLESCHLEIESQHKKWEIMTQEHHQELQVILDEKAKVEKNLEELRASSQAENAKLLALETSWAEANAKIAEFQETIKTLDSKYRDIMSQQSVLEGNVVELDDLKLKFGVLEQKNQDLVQLVQSLEENLAENEVSRKALIENARGLEFKLNEMQSAHVTLSTEYDSIITELEECHSALEIANSSKDELSLKLREANAQLKDDEIKFRTMHQSLDVLASAKSDAEEELAKALTQVETIEEEKNVLLQSHLNEEKLASLEADKRSFEKQMQEWAEREKQLIQDRDEWKNAIEIRRAALECELGAVVAQLDAEREKTATREDDLQEIISRLQIPVQVDNETESNDLSPLLRLKRGLEVLLVTLKQHKADLDKIVQLISEHGEDTQHFADKSALEDQAADHVQEILRCEEKYNALQVEFETQEATLFALREAFAAVEKQSQASIDNLEATKASWQAEAASHEAQITQLKEKVETSELLEQQAKFRLEQTLQRSSQELENTGENFIHRIEDDLFRLDEQIKSVENKALLKN</sequence>
<feature type="compositionally biased region" description="Basic and acidic residues" evidence="2">
    <location>
        <begin position="94"/>
        <end position="105"/>
    </location>
</feature>
<feature type="coiled-coil region" evidence="1">
    <location>
        <begin position="584"/>
        <end position="611"/>
    </location>
</feature>
<evidence type="ECO:0000313" key="3">
    <source>
        <dbReference type="EMBL" id="KAF0731937.1"/>
    </source>
</evidence>
<keyword evidence="4" id="KW-1185">Reference proteome</keyword>
<proteinExistence type="predicted"/>
<dbReference type="Proteomes" id="UP000481153">
    <property type="component" value="Unassembled WGS sequence"/>
</dbReference>
<feature type="coiled-coil region" evidence="1">
    <location>
        <begin position="924"/>
        <end position="958"/>
    </location>
</feature>
<evidence type="ECO:0000256" key="1">
    <source>
        <dbReference type="SAM" id="Coils"/>
    </source>
</evidence>
<comment type="caution">
    <text evidence="3">The sequence shown here is derived from an EMBL/GenBank/DDBJ whole genome shotgun (WGS) entry which is preliminary data.</text>
</comment>
<evidence type="ECO:0000313" key="4">
    <source>
        <dbReference type="Proteomes" id="UP000481153"/>
    </source>
</evidence>